<accession>C4WNJ3</accession>
<gene>
    <name evidence="10" type="ORF">OINT_2001144</name>
</gene>
<evidence type="ECO:0000256" key="9">
    <source>
        <dbReference type="SAM" id="Phobius"/>
    </source>
</evidence>
<dbReference type="GO" id="GO:1903785">
    <property type="term" value="P:L-valine transmembrane transport"/>
    <property type="evidence" value="ECO:0007669"/>
    <property type="project" value="TreeGrafter"/>
</dbReference>
<proteinExistence type="inferred from homology"/>
<dbReference type="HOGENOM" id="CLU_065777_2_1_5"/>
<protein>
    <submittedName>
        <fullName evidence="10">AzlC family protein</fullName>
    </submittedName>
</protein>
<feature type="transmembrane region" description="Helical" evidence="9">
    <location>
        <begin position="170"/>
        <end position="191"/>
    </location>
</feature>
<evidence type="ECO:0000256" key="5">
    <source>
        <dbReference type="ARBA" id="ARBA00022692"/>
    </source>
</evidence>
<evidence type="ECO:0000256" key="1">
    <source>
        <dbReference type="ARBA" id="ARBA00004651"/>
    </source>
</evidence>
<keyword evidence="3" id="KW-0813">Transport</keyword>
<evidence type="ECO:0000256" key="3">
    <source>
        <dbReference type="ARBA" id="ARBA00022448"/>
    </source>
</evidence>
<comment type="caution">
    <text evidence="10">The sequence shown here is derived from an EMBL/GenBank/DDBJ whole genome shotgun (WGS) entry which is preliminary data.</text>
</comment>
<evidence type="ECO:0000256" key="7">
    <source>
        <dbReference type="ARBA" id="ARBA00023136"/>
    </source>
</evidence>
<dbReference type="GO" id="GO:0005886">
    <property type="term" value="C:plasma membrane"/>
    <property type="evidence" value="ECO:0007669"/>
    <property type="project" value="UniProtKB-SubCell"/>
</dbReference>
<dbReference type="Proteomes" id="UP000004386">
    <property type="component" value="Unassembled WGS sequence"/>
</dbReference>
<feature type="transmembrane region" description="Helical" evidence="9">
    <location>
        <begin position="49"/>
        <end position="69"/>
    </location>
</feature>
<keyword evidence="5 9" id="KW-0812">Transmembrane</keyword>
<feature type="region of interest" description="Disordered" evidence="8">
    <location>
        <begin position="1"/>
        <end position="45"/>
    </location>
</feature>
<evidence type="ECO:0000256" key="6">
    <source>
        <dbReference type="ARBA" id="ARBA00022989"/>
    </source>
</evidence>
<dbReference type="InterPro" id="IPR011606">
    <property type="entry name" value="Brnchd-chn_aa_trnsp_permease"/>
</dbReference>
<evidence type="ECO:0000256" key="2">
    <source>
        <dbReference type="ARBA" id="ARBA00010735"/>
    </source>
</evidence>
<evidence type="ECO:0000313" key="11">
    <source>
        <dbReference type="Proteomes" id="UP000004386"/>
    </source>
</evidence>
<sequence>MQPDETRRCTSAAKQPDRAHRSSRNSMDISQAYAPQKSRSGRGSEFRRGAAAGLPVLLGIIPYALVLGAQAAQKGLSIVEVPLMTGLNFAGGSEFAAIQLWTSPPHVLLIVAITFLVNSRHLLMGAALAPFIRHLPKRKAFASLFLMCDESWALGLADAKRRQSKGVNPALSLTFYAGVAIPFYLAWVLFTTLGAAFGPMMGDLRPYGFDMAFPAVFLVLLAGMWKGFAAARPWLVSLVVAALTYLTIPGAWYVAAGALSGLVAAYLLAGEE</sequence>
<evidence type="ECO:0000256" key="8">
    <source>
        <dbReference type="SAM" id="MobiDB-lite"/>
    </source>
</evidence>
<keyword evidence="6 9" id="KW-1133">Transmembrane helix</keyword>
<feature type="transmembrane region" description="Helical" evidence="9">
    <location>
        <begin position="211"/>
        <end position="228"/>
    </location>
</feature>
<dbReference type="AlphaFoldDB" id="C4WNJ3"/>
<dbReference type="Pfam" id="PF03591">
    <property type="entry name" value="AzlC"/>
    <property type="match status" value="1"/>
</dbReference>
<feature type="transmembrane region" description="Helical" evidence="9">
    <location>
        <begin position="235"/>
        <end position="268"/>
    </location>
</feature>
<evidence type="ECO:0000256" key="4">
    <source>
        <dbReference type="ARBA" id="ARBA00022475"/>
    </source>
</evidence>
<comment type="subcellular location">
    <subcellularLocation>
        <location evidence="1">Cell membrane</location>
        <topology evidence="1">Multi-pass membrane protein</topology>
    </subcellularLocation>
</comment>
<reference evidence="10 11" key="1">
    <citation type="submission" date="2009-05" db="EMBL/GenBank/DDBJ databases">
        <authorList>
            <person name="Setubal J.C."/>
            <person name="Boyle S."/>
            <person name="Crasta O.R."/>
            <person name="Gillespie J.J."/>
            <person name="Kenyon R.W."/>
            <person name="Lu J."/>
            <person name="Mane S."/>
            <person name="Nagrani S."/>
            <person name="Shallom J.M."/>
            <person name="Shallom S."/>
            <person name="Shukla M."/>
            <person name="Snyder E.E."/>
            <person name="Sobral B.W."/>
            <person name="Wattam A.R."/>
            <person name="Will R."/>
            <person name="Williams K."/>
            <person name="Yoo H."/>
            <person name="Munk C."/>
            <person name="Tapia R."/>
            <person name="Green L."/>
            <person name="Rogers Y."/>
            <person name="Detter J.C."/>
            <person name="Bruce D."/>
            <person name="Brettin T.S."/>
            <person name="Tsolis R."/>
        </authorList>
    </citation>
    <scope>NUCLEOTIDE SEQUENCE [LARGE SCALE GENOMIC DNA]</scope>
    <source>
        <strain evidence="10 11">LMG 3301</strain>
    </source>
</reference>
<dbReference type="PANTHER" id="PTHR34979:SF1">
    <property type="entry name" value="INNER MEMBRANE PROTEIN YGAZ"/>
    <property type="match status" value="1"/>
</dbReference>
<comment type="similarity">
    <text evidence="2">Belongs to the AzlC family.</text>
</comment>
<keyword evidence="7 9" id="KW-0472">Membrane</keyword>
<organism evidence="10 11">
    <name type="scientific">Brucella intermedia LMG 3301</name>
    <dbReference type="NCBI Taxonomy" id="641118"/>
    <lineage>
        <taxon>Bacteria</taxon>
        <taxon>Pseudomonadati</taxon>
        <taxon>Pseudomonadota</taxon>
        <taxon>Alphaproteobacteria</taxon>
        <taxon>Hyphomicrobiales</taxon>
        <taxon>Brucellaceae</taxon>
        <taxon>Brucella/Ochrobactrum group</taxon>
        <taxon>Brucella</taxon>
    </lineage>
</organism>
<name>C4WNJ3_9HYPH</name>
<dbReference type="PANTHER" id="PTHR34979">
    <property type="entry name" value="INNER MEMBRANE PROTEIN YGAZ"/>
    <property type="match status" value="1"/>
</dbReference>
<keyword evidence="4" id="KW-1003">Cell membrane</keyword>
<evidence type="ECO:0000313" key="10">
    <source>
        <dbReference type="EMBL" id="EEQ93948.1"/>
    </source>
</evidence>
<dbReference type="EMBL" id="ACQA01000002">
    <property type="protein sequence ID" value="EEQ93948.1"/>
    <property type="molecule type" value="Genomic_DNA"/>
</dbReference>